<sequence length="328" mass="36475">MDVREAHGPGARVIGRRLLTVTGMVAALWLVSALLPWLFVVALLVDLVRGAKTFSTTRLTAFLFSFLLVENIGLAVLFFTFIGTRSGTPARHRRTFAVQRTYTAAHLWSVTRFFSLRFVVEGADLASTGPFIALVRHASLVDVLVPGGFIANAHRIELRYVLKKELLAEPCLDIAGHWIPNHFVDRGGGDTERELSAIRALKTGLGAREGVLLFPEGTRFSRRKREKLLEGPEKARAEKLKHLLPIRPGGALTLLDADPRCDVLFVGHHGLEGFTRLHEIWRGGLVGKTITIKFWREPASSVPAKAGERLGWLDTQWLRVDAWLEALE</sequence>
<feature type="transmembrane region" description="Helical" evidence="4">
    <location>
        <begin position="59"/>
        <end position="82"/>
    </location>
</feature>
<dbReference type="Pfam" id="PF01553">
    <property type="entry name" value="Acyltransferase"/>
    <property type="match status" value="1"/>
</dbReference>
<evidence type="ECO:0000313" key="7">
    <source>
        <dbReference type="Proteomes" id="UP000249061"/>
    </source>
</evidence>
<organism evidence="6 7">
    <name type="scientific">Archangium gephyra</name>
    <dbReference type="NCBI Taxonomy" id="48"/>
    <lineage>
        <taxon>Bacteria</taxon>
        <taxon>Pseudomonadati</taxon>
        <taxon>Myxococcota</taxon>
        <taxon>Myxococcia</taxon>
        <taxon>Myxococcales</taxon>
        <taxon>Cystobacterineae</taxon>
        <taxon>Archangiaceae</taxon>
        <taxon>Archangium</taxon>
    </lineage>
</organism>
<keyword evidence="4" id="KW-1133">Transmembrane helix</keyword>
<dbReference type="SMART" id="SM00563">
    <property type="entry name" value="PlsC"/>
    <property type="match status" value="1"/>
</dbReference>
<proteinExistence type="predicted"/>
<dbReference type="GO" id="GO:0003841">
    <property type="term" value="F:1-acylglycerol-3-phosphate O-acyltransferase activity"/>
    <property type="evidence" value="ECO:0007669"/>
    <property type="project" value="TreeGrafter"/>
</dbReference>
<accession>A0A2W5T626</accession>
<comment type="caution">
    <text evidence="6">The sequence shown here is derived from an EMBL/GenBank/DDBJ whole genome shotgun (WGS) entry which is preliminary data.</text>
</comment>
<keyword evidence="2" id="KW-0808">Transferase</keyword>
<keyword evidence="4" id="KW-0812">Transmembrane</keyword>
<comment type="pathway">
    <text evidence="1">Lipid metabolism.</text>
</comment>
<evidence type="ECO:0000256" key="1">
    <source>
        <dbReference type="ARBA" id="ARBA00005189"/>
    </source>
</evidence>
<dbReference type="GO" id="GO:0006654">
    <property type="term" value="P:phosphatidic acid biosynthetic process"/>
    <property type="evidence" value="ECO:0007669"/>
    <property type="project" value="TreeGrafter"/>
</dbReference>
<dbReference type="SUPFAM" id="SSF69593">
    <property type="entry name" value="Glycerol-3-phosphate (1)-acyltransferase"/>
    <property type="match status" value="1"/>
</dbReference>
<keyword evidence="4" id="KW-0472">Membrane</keyword>
<dbReference type="EMBL" id="QFQP01000029">
    <property type="protein sequence ID" value="PZR07716.1"/>
    <property type="molecule type" value="Genomic_DNA"/>
</dbReference>
<evidence type="ECO:0000256" key="2">
    <source>
        <dbReference type="ARBA" id="ARBA00022679"/>
    </source>
</evidence>
<feature type="transmembrane region" description="Helical" evidence="4">
    <location>
        <begin position="26"/>
        <end position="47"/>
    </location>
</feature>
<evidence type="ECO:0000256" key="4">
    <source>
        <dbReference type="SAM" id="Phobius"/>
    </source>
</evidence>
<dbReference type="AlphaFoldDB" id="A0A2W5T626"/>
<protein>
    <recommendedName>
        <fullName evidence="5">Phospholipid/glycerol acyltransferase domain-containing protein</fullName>
    </recommendedName>
</protein>
<keyword evidence="3" id="KW-0012">Acyltransferase</keyword>
<evidence type="ECO:0000256" key="3">
    <source>
        <dbReference type="ARBA" id="ARBA00023315"/>
    </source>
</evidence>
<name>A0A2W5T626_9BACT</name>
<feature type="domain" description="Phospholipid/glycerol acyltransferase" evidence="5">
    <location>
        <begin position="131"/>
        <end position="251"/>
    </location>
</feature>
<dbReference type="Proteomes" id="UP000249061">
    <property type="component" value="Unassembled WGS sequence"/>
</dbReference>
<dbReference type="PANTHER" id="PTHR10434">
    <property type="entry name" value="1-ACYL-SN-GLYCEROL-3-PHOSPHATE ACYLTRANSFERASE"/>
    <property type="match status" value="1"/>
</dbReference>
<dbReference type="PANTHER" id="PTHR10434:SF11">
    <property type="entry name" value="1-ACYL-SN-GLYCEROL-3-PHOSPHATE ACYLTRANSFERASE"/>
    <property type="match status" value="1"/>
</dbReference>
<reference evidence="6 7" key="1">
    <citation type="submission" date="2017-08" db="EMBL/GenBank/DDBJ databases">
        <title>Infants hospitalized years apart are colonized by the same room-sourced microbial strains.</title>
        <authorList>
            <person name="Brooks B."/>
            <person name="Olm M.R."/>
            <person name="Firek B.A."/>
            <person name="Baker R."/>
            <person name="Thomas B.C."/>
            <person name="Morowitz M.J."/>
            <person name="Banfield J.F."/>
        </authorList>
    </citation>
    <scope>NUCLEOTIDE SEQUENCE [LARGE SCALE GENOMIC DNA]</scope>
    <source>
        <strain evidence="6">S2_003_000_R2_14</strain>
    </source>
</reference>
<evidence type="ECO:0000313" key="6">
    <source>
        <dbReference type="EMBL" id="PZR07716.1"/>
    </source>
</evidence>
<dbReference type="InterPro" id="IPR002123">
    <property type="entry name" value="Plipid/glycerol_acylTrfase"/>
</dbReference>
<evidence type="ECO:0000259" key="5">
    <source>
        <dbReference type="SMART" id="SM00563"/>
    </source>
</evidence>
<gene>
    <name evidence="6" type="ORF">DI536_26780</name>
</gene>